<organism evidence="7 8">
    <name type="scientific">Sphingomonas cynarae</name>
    <dbReference type="NCBI Taxonomy" id="930197"/>
    <lineage>
        <taxon>Bacteria</taxon>
        <taxon>Pseudomonadati</taxon>
        <taxon>Pseudomonadota</taxon>
        <taxon>Alphaproteobacteria</taxon>
        <taxon>Sphingomonadales</taxon>
        <taxon>Sphingomonadaceae</taxon>
        <taxon>Sphingomonas</taxon>
    </lineage>
</organism>
<keyword evidence="3" id="KW-1015">Disulfide bond</keyword>
<dbReference type="PANTHER" id="PTHR13887:SF14">
    <property type="entry name" value="DISULFIDE BOND FORMATION PROTEIN D"/>
    <property type="match status" value="1"/>
</dbReference>
<dbReference type="InterPro" id="IPR013766">
    <property type="entry name" value="Thioredoxin_domain"/>
</dbReference>
<comment type="caution">
    <text evidence="7">The sequence shown here is derived from an EMBL/GenBank/DDBJ whole genome shotgun (WGS) entry which is preliminary data.</text>
</comment>
<evidence type="ECO:0000256" key="1">
    <source>
        <dbReference type="ARBA" id="ARBA00022729"/>
    </source>
</evidence>
<sequence length="224" mass="23788">MDSPAQRDRNHPRAAPRGRLVIALLAVILLGWMTGRLIQRAAPIGRDVGGDPAARAILRDRDAPMQDVPGATLTMVVFTDYQCPACRAAHPAMTAAVAADGHVRVVWRDWPIFGPRSERAARVAIAAARQGLYPAVHDALMTGPVPVDDAVLRAAVARAGGDWTRVTADLRDHDAAITAQLIRHQADARRLGLPGTPAYLIGPVLVTGAIDAATFRAAFAEARG</sequence>
<proteinExistence type="predicted"/>
<keyword evidence="5" id="KW-1133">Transmembrane helix</keyword>
<keyword evidence="2" id="KW-0560">Oxidoreductase</keyword>
<evidence type="ECO:0000256" key="3">
    <source>
        <dbReference type="ARBA" id="ARBA00023157"/>
    </source>
</evidence>
<dbReference type="Pfam" id="PF01323">
    <property type="entry name" value="DSBA"/>
    <property type="match status" value="1"/>
</dbReference>
<name>A0ABP7D7X2_9SPHN</name>
<keyword evidence="1" id="KW-0732">Signal</keyword>
<keyword evidence="5" id="KW-0812">Transmembrane</keyword>
<dbReference type="PROSITE" id="PS51352">
    <property type="entry name" value="THIOREDOXIN_2"/>
    <property type="match status" value="1"/>
</dbReference>
<dbReference type="PANTHER" id="PTHR13887">
    <property type="entry name" value="GLUTATHIONE S-TRANSFERASE KAPPA"/>
    <property type="match status" value="1"/>
</dbReference>
<evidence type="ECO:0000256" key="4">
    <source>
        <dbReference type="ARBA" id="ARBA00023284"/>
    </source>
</evidence>
<evidence type="ECO:0000256" key="2">
    <source>
        <dbReference type="ARBA" id="ARBA00023002"/>
    </source>
</evidence>
<dbReference type="RefSeq" id="WP_344692110.1">
    <property type="nucleotide sequence ID" value="NZ_BAABBF010000002.1"/>
</dbReference>
<dbReference type="Gene3D" id="3.40.30.10">
    <property type="entry name" value="Glutaredoxin"/>
    <property type="match status" value="1"/>
</dbReference>
<keyword evidence="4" id="KW-0676">Redox-active center</keyword>
<gene>
    <name evidence="7" type="ORF">GCM10022268_08090</name>
</gene>
<protein>
    <recommendedName>
        <fullName evidence="6">Thioredoxin domain-containing protein</fullName>
    </recommendedName>
</protein>
<keyword evidence="5" id="KW-0472">Membrane</keyword>
<dbReference type="InterPro" id="IPR001853">
    <property type="entry name" value="DSBA-like_thioredoxin_dom"/>
</dbReference>
<evidence type="ECO:0000259" key="6">
    <source>
        <dbReference type="PROSITE" id="PS51352"/>
    </source>
</evidence>
<dbReference type="InterPro" id="IPR036249">
    <property type="entry name" value="Thioredoxin-like_sf"/>
</dbReference>
<feature type="transmembrane region" description="Helical" evidence="5">
    <location>
        <begin position="20"/>
        <end position="38"/>
    </location>
</feature>
<dbReference type="Proteomes" id="UP001500523">
    <property type="component" value="Unassembled WGS sequence"/>
</dbReference>
<dbReference type="EMBL" id="BAABBF010000002">
    <property type="protein sequence ID" value="GAA3700446.1"/>
    <property type="molecule type" value="Genomic_DNA"/>
</dbReference>
<reference evidence="8" key="1">
    <citation type="journal article" date="2019" name="Int. J. Syst. Evol. Microbiol.">
        <title>The Global Catalogue of Microorganisms (GCM) 10K type strain sequencing project: providing services to taxonomists for standard genome sequencing and annotation.</title>
        <authorList>
            <consortium name="The Broad Institute Genomics Platform"/>
            <consortium name="The Broad Institute Genome Sequencing Center for Infectious Disease"/>
            <person name="Wu L."/>
            <person name="Ma J."/>
        </authorList>
    </citation>
    <scope>NUCLEOTIDE SEQUENCE [LARGE SCALE GENOMIC DNA]</scope>
    <source>
        <strain evidence="8">JCM 17498</strain>
    </source>
</reference>
<feature type="domain" description="Thioredoxin" evidence="6">
    <location>
        <begin position="47"/>
        <end position="224"/>
    </location>
</feature>
<keyword evidence="8" id="KW-1185">Reference proteome</keyword>
<evidence type="ECO:0000256" key="5">
    <source>
        <dbReference type="SAM" id="Phobius"/>
    </source>
</evidence>
<evidence type="ECO:0000313" key="7">
    <source>
        <dbReference type="EMBL" id="GAA3700446.1"/>
    </source>
</evidence>
<dbReference type="SUPFAM" id="SSF52833">
    <property type="entry name" value="Thioredoxin-like"/>
    <property type="match status" value="1"/>
</dbReference>
<evidence type="ECO:0000313" key="8">
    <source>
        <dbReference type="Proteomes" id="UP001500523"/>
    </source>
</evidence>
<accession>A0ABP7D7X2</accession>